<gene>
    <name evidence="17" type="primary">btuB</name>
    <name evidence="17" type="ORF">DTO96_102367</name>
</gene>
<dbReference type="PANTHER" id="PTHR30069:SF53">
    <property type="entry name" value="COLICIN I RECEPTOR-RELATED"/>
    <property type="match status" value="1"/>
</dbReference>
<evidence type="ECO:0000256" key="14">
    <source>
        <dbReference type="SAM" id="MobiDB-lite"/>
    </source>
</evidence>
<evidence type="ECO:0000256" key="3">
    <source>
        <dbReference type="ARBA" id="ARBA00022448"/>
    </source>
</evidence>
<dbReference type="GO" id="GO:0015889">
    <property type="term" value="P:cobalamin transport"/>
    <property type="evidence" value="ECO:0007669"/>
    <property type="project" value="TreeGrafter"/>
</dbReference>
<evidence type="ECO:0000256" key="10">
    <source>
        <dbReference type="ARBA" id="ARBA00023170"/>
    </source>
</evidence>
<dbReference type="InterPro" id="IPR037066">
    <property type="entry name" value="Plug_dom_sf"/>
</dbReference>
<keyword evidence="5 12" id="KW-0812">Transmembrane</keyword>
<evidence type="ECO:0000256" key="12">
    <source>
        <dbReference type="PROSITE-ProRule" id="PRU01360"/>
    </source>
</evidence>
<dbReference type="SUPFAM" id="SSF56935">
    <property type="entry name" value="Porins"/>
    <property type="match status" value="1"/>
</dbReference>
<dbReference type="AlphaFoldDB" id="A0A345DE24"/>
<evidence type="ECO:0000256" key="5">
    <source>
        <dbReference type="ARBA" id="ARBA00022692"/>
    </source>
</evidence>
<dbReference type="Pfam" id="PF00593">
    <property type="entry name" value="TonB_dep_Rec_b-barrel"/>
    <property type="match status" value="1"/>
</dbReference>
<dbReference type="GO" id="GO:0009279">
    <property type="term" value="C:cell outer membrane"/>
    <property type="evidence" value="ECO:0007669"/>
    <property type="project" value="UniProtKB-SubCell"/>
</dbReference>
<dbReference type="InterPro" id="IPR036942">
    <property type="entry name" value="Beta-barrel_TonB_sf"/>
</dbReference>
<keyword evidence="6" id="KW-0732">Signal</keyword>
<keyword evidence="8 13" id="KW-0798">TonB box</keyword>
<keyword evidence="7" id="KW-0406">Ion transport</keyword>
<feature type="region of interest" description="Disordered" evidence="14">
    <location>
        <begin position="230"/>
        <end position="253"/>
    </location>
</feature>
<keyword evidence="10" id="KW-0675">Receptor</keyword>
<dbReference type="InterPro" id="IPR012910">
    <property type="entry name" value="Plug_dom"/>
</dbReference>
<dbReference type="KEGG" id="hyf:DTO96_102367"/>
<feature type="domain" description="TonB-dependent receptor-like beta-barrel" evidence="15">
    <location>
        <begin position="250"/>
        <end position="615"/>
    </location>
</feature>
<evidence type="ECO:0000256" key="7">
    <source>
        <dbReference type="ARBA" id="ARBA00023065"/>
    </source>
</evidence>
<comment type="subcellular location">
    <subcellularLocation>
        <location evidence="1 12">Cell outer membrane</location>
        <topology evidence="1 12">Multi-pass membrane protein</topology>
    </subcellularLocation>
</comment>
<evidence type="ECO:0000256" key="4">
    <source>
        <dbReference type="ARBA" id="ARBA00022452"/>
    </source>
</evidence>
<feature type="compositionally biased region" description="Polar residues" evidence="14">
    <location>
        <begin position="235"/>
        <end position="248"/>
    </location>
</feature>
<dbReference type="RefSeq" id="WP_192878995.1">
    <property type="nucleotide sequence ID" value="NZ_CP031124.1"/>
</dbReference>
<evidence type="ECO:0000313" key="17">
    <source>
        <dbReference type="EMBL" id="AXF86612.1"/>
    </source>
</evidence>
<organism evidence="17 18">
    <name type="scientific">Ephemeroptericola cinctiostellae</name>
    <dbReference type="NCBI Taxonomy" id="2268024"/>
    <lineage>
        <taxon>Bacteria</taxon>
        <taxon>Pseudomonadati</taxon>
        <taxon>Pseudomonadota</taxon>
        <taxon>Betaproteobacteria</taxon>
        <taxon>Burkholderiales</taxon>
        <taxon>Burkholderiaceae</taxon>
        <taxon>Ephemeroptericola</taxon>
    </lineage>
</organism>
<dbReference type="PANTHER" id="PTHR30069">
    <property type="entry name" value="TONB-DEPENDENT OUTER MEMBRANE RECEPTOR"/>
    <property type="match status" value="1"/>
</dbReference>
<evidence type="ECO:0000256" key="11">
    <source>
        <dbReference type="ARBA" id="ARBA00023237"/>
    </source>
</evidence>
<dbReference type="EMBL" id="CP031124">
    <property type="protein sequence ID" value="AXF86612.1"/>
    <property type="molecule type" value="Genomic_DNA"/>
</dbReference>
<dbReference type="Proteomes" id="UP000252182">
    <property type="component" value="Chromosome"/>
</dbReference>
<dbReference type="InterPro" id="IPR000531">
    <property type="entry name" value="Beta-barrel_TonB"/>
</dbReference>
<evidence type="ECO:0000259" key="15">
    <source>
        <dbReference type="Pfam" id="PF00593"/>
    </source>
</evidence>
<dbReference type="Gene3D" id="2.170.130.10">
    <property type="entry name" value="TonB-dependent receptor, plug domain"/>
    <property type="match status" value="1"/>
</dbReference>
<evidence type="ECO:0000313" key="18">
    <source>
        <dbReference type="Proteomes" id="UP000252182"/>
    </source>
</evidence>
<sequence>MTLFNHSTRSACKKSVRARTLTFNSHSGHSPLNTRLIAHAVASACALIGGMNVAYAQTTAEASEVVVTAARSEQVVSDALPSTTVISRADIEKAPVSDVASLLKMQAGVVVRQYGTQGKTVSVNIRGGDPRHTLVLIDGVSMNSLSSGTGALEQIPLAAIERIEIVRGNVSALYGSQATGGVVQVFTRKVGSGQDATIRFAIGSHGQRQASAQVRGGSDTVQATFGISHDEEKSTSAQHPTNAYSNVNPDKDGYKNNSANGSVRYRPNANNEFGLKFFDSRGKNNYDDAYASSTTALQNNETRVQNISLYANNRLTDNWKSSVRVSQYTDRTDDYDSAPTWTDGHSLYKARSKEISWQNDVHTNAGDFIVGISRTQQRLTTDSQYSNTGRGTTSIWAGYMLDKARHHLQLNARTDKLSNMNRENTAAINYGFDLNTNWRVLAGYSNGFSAPTLNDLYSAYGNPNLKAEYSNYGQIGVQYSDDTYTSRLTAFENRYRNKIAYDATTWTVGNIARAKVRGVEWIGSYKRNGWTADVGLTYQEVKNRDTGARLLRQPRVLASIGLGKAWGKWSTQVNWQSQGDMKDISSSTVSGYGVLNASAFYDVSKEVKVGLTLGNVFNRKYETLHGYNSTPRNVLLSMQYQPKW</sequence>
<accession>A0A345DE24</accession>
<evidence type="ECO:0000256" key="2">
    <source>
        <dbReference type="ARBA" id="ARBA00009810"/>
    </source>
</evidence>
<evidence type="ECO:0000256" key="6">
    <source>
        <dbReference type="ARBA" id="ARBA00022729"/>
    </source>
</evidence>
<dbReference type="PROSITE" id="PS52016">
    <property type="entry name" value="TONB_DEPENDENT_REC_3"/>
    <property type="match status" value="1"/>
</dbReference>
<protein>
    <submittedName>
        <fullName evidence="17">Vitamin B12 transporter BtuB</fullName>
    </submittedName>
</protein>
<dbReference type="CDD" id="cd01347">
    <property type="entry name" value="ligand_gated_channel"/>
    <property type="match status" value="1"/>
</dbReference>
<keyword evidence="11 12" id="KW-0998">Cell outer membrane</keyword>
<evidence type="ECO:0000256" key="13">
    <source>
        <dbReference type="RuleBase" id="RU003357"/>
    </source>
</evidence>
<proteinExistence type="inferred from homology"/>
<evidence type="ECO:0000259" key="16">
    <source>
        <dbReference type="Pfam" id="PF07715"/>
    </source>
</evidence>
<reference evidence="18" key="1">
    <citation type="submission" date="2018-07" db="EMBL/GenBank/DDBJ databases">
        <authorList>
            <person name="Kim H."/>
        </authorList>
    </citation>
    <scope>NUCLEOTIDE SEQUENCE [LARGE SCALE GENOMIC DNA]</scope>
    <source>
        <strain evidence="18">F02</strain>
    </source>
</reference>
<keyword evidence="4 12" id="KW-1134">Transmembrane beta strand</keyword>
<feature type="domain" description="TonB-dependent receptor plug" evidence="16">
    <location>
        <begin position="78"/>
        <end position="182"/>
    </location>
</feature>
<keyword evidence="9 12" id="KW-0472">Membrane</keyword>
<evidence type="ECO:0000256" key="9">
    <source>
        <dbReference type="ARBA" id="ARBA00023136"/>
    </source>
</evidence>
<comment type="similarity">
    <text evidence="2 12 13">Belongs to the TonB-dependent receptor family.</text>
</comment>
<name>A0A345DE24_9BURK</name>
<dbReference type="Pfam" id="PF07715">
    <property type="entry name" value="Plug"/>
    <property type="match status" value="1"/>
</dbReference>
<keyword evidence="18" id="KW-1185">Reference proteome</keyword>
<dbReference type="GO" id="GO:0006811">
    <property type="term" value="P:monoatomic ion transport"/>
    <property type="evidence" value="ECO:0007669"/>
    <property type="project" value="UniProtKB-KW"/>
</dbReference>
<evidence type="ECO:0000256" key="1">
    <source>
        <dbReference type="ARBA" id="ARBA00004571"/>
    </source>
</evidence>
<dbReference type="InterPro" id="IPR039426">
    <property type="entry name" value="TonB-dep_rcpt-like"/>
</dbReference>
<evidence type="ECO:0000256" key="8">
    <source>
        <dbReference type="ARBA" id="ARBA00023077"/>
    </source>
</evidence>
<dbReference type="Gene3D" id="2.40.170.20">
    <property type="entry name" value="TonB-dependent receptor, beta-barrel domain"/>
    <property type="match status" value="1"/>
</dbReference>
<keyword evidence="3 12" id="KW-0813">Transport</keyword>